<sequence>MSTTGYQYARVFPACLPPVVPANHRAGRTLFPTVTSDARSGRNLYRRILVCTQLPPAHARLAEVGASCFARAFFCLPTSQRWTILPTAMGHGK</sequence>
<protein>
    <submittedName>
        <fullName evidence="1">Uncharacterized protein</fullName>
    </submittedName>
</protein>
<dbReference type="Proteomes" id="UP000762676">
    <property type="component" value="Unassembled WGS sequence"/>
</dbReference>
<dbReference type="AlphaFoldDB" id="A0AAV4GKL2"/>
<proteinExistence type="predicted"/>
<evidence type="ECO:0000313" key="1">
    <source>
        <dbReference type="EMBL" id="GFR85221.1"/>
    </source>
</evidence>
<dbReference type="EMBL" id="BMAT01012074">
    <property type="protein sequence ID" value="GFR85221.1"/>
    <property type="molecule type" value="Genomic_DNA"/>
</dbReference>
<reference evidence="1 2" key="1">
    <citation type="journal article" date="2021" name="Elife">
        <title>Chloroplast acquisition without the gene transfer in kleptoplastic sea slugs, Plakobranchus ocellatus.</title>
        <authorList>
            <person name="Maeda T."/>
            <person name="Takahashi S."/>
            <person name="Yoshida T."/>
            <person name="Shimamura S."/>
            <person name="Takaki Y."/>
            <person name="Nagai Y."/>
            <person name="Toyoda A."/>
            <person name="Suzuki Y."/>
            <person name="Arimoto A."/>
            <person name="Ishii H."/>
            <person name="Satoh N."/>
            <person name="Nishiyama T."/>
            <person name="Hasebe M."/>
            <person name="Maruyama T."/>
            <person name="Minagawa J."/>
            <person name="Obokata J."/>
            <person name="Shigenobu S."/>
        </authorList>
    </citation>
    <scope>NUCLEOTIDE SEQUENCE [LARGE SCALE GENOMIC DNA]</scope>
</reference>
<evidence type="ECO:0000313" key="2">
    <source>
        <dbReference type="Proteomes" id="UP000762676"/>
    </source>
</evidence>
<gene>
    <name evidence="1" type="ORF">ElyMa_006022300</name>
</gene>
<comment type="caution">
    <text evidence="1">The sequence shown here is derived from an EMBL/GenBank/DDBJ whole genome shotgun (WGS) entry which is preliminary data.</text>
</comment>
<name>A0AAV4GKL2_9GAST</name>
<keyword evidence="2" id="KW-1185">Reference proteome</keyword>
<organism evidence="1 2">
    <name type="scientific">Elysia marginata</name>
    <dbReference type="NCBI Taxonomy" id="1093978"/>
    <lineage>
        <taxon>Eukaryota</taxon>
        <taxon>Metazoa</taxon>
        <taxon>Spiralia</taxon>
        <taxon>Lophotrochozoa</taxon>
        <taxon>Mollusca</taxon>
        <taxon>Gastropoda</taxon>
        <taxon>Heterobranchia</taxon>
        <taxon>Euthyneura</taxon>
        <taxon>Panpulmonata</taxon>
        <taxon>Sacoglossa</taxon>
        <taxon>Placobranchoidea</taxon>
        <taxon>Plakobranchidae</taxon>
        <taxon>Elysia</taxon>
    </lineage>
</organism>
<accession>A0AAV4GKL2</accession>